<dbReference type="GO" id="GO:0006950">
    <property type="term" value="P:response to stress"/>
    <property type="evidence" value="ECO:0007669"/>
    <property type="project" value="TreeGrafter"/>
</dbReference>
<dbReference type="RefSeq" id="WP_270040664.1">
    <property type="nucleotide sequence ID" value="NZ_JAPDOD010000012.1"/>
</dbReference>
<gene>
    <name evidence="2" type="ORF">OM076_14340</name>
</gene>
<evidence type="ECO:0000259" key="1">
    <source>
        <dbReference type="PROSITE" id="PS50995"/>
    </source>
</evidence>
<dbReference type="Gene3D" id="1.10.10.10">
    <property type="entry name" value="Winged helix-like DNA-binding domain superfamily/Winged helix DNA-binding domain"/>
    <property type="match status" value="1"/>
</dbReference>
<organism evidence="2 3">
    <name type="scientific">Solirubrobacter ginsenosidimutans</name>
    <dbReference type="NCBI Taxonomy" id="490573"/>
    <lineage>
        <taxon>Bacteria</taxon>
        <taxon>Bacillati</taxon>
        <taxon>Actinomycetota</taxon>
        <taxon>Thermoleophilia</taxon>
        <taxon>Solirubrobacterales</taxon>
        <taxon>Solirubrobacteraceae</taxon>
        <taxon>Solirubrobacter</taxon>
    </lineage>
</organism>
<dbReference type="SUPFAM" id="SSF46785">
    <property type="entry name" value="Winged helix' DNA-binding domain"/>
    <property type="match status" value="1"/>
</dbReference>
<dbReference type="InterPro" id="IPR000835">
    <property type="entry name" value="HTH_MarR-typ"/>
</dbReference>
<dbReference type="PRINTS" id="PR00598">
    <property type="entry name" value="HTHMARR"/>
</dbReference>
<dbReference type="EMBL" id="JAPDOD010000012">
    <property type="protein sequence ID" value="MDA0161453.1"/>
    <property type="molecule type" value="Genomic_DNA"/>
</dbReference>
<feature type="domain" description="HTH marR-type" evidence="1">
    <location>
        <begin position="2"/>
        <end position="134"/>
    </location>
</feature>
<evidence type="ECO:0000313" key="2">
    <source>
        <dbReference type="EMBL" id="MDA0161453.1"/>
    </source>
</evidence>
<dbReference type="InterPro" id="IPR039422">
    <property type="entry name" value="MarR/SlyA-like"/>
</dbReference>
<dbReference type="InterPro" id="IPR036388">
    <property type="entry name" value="WH-like_DNA-bd_sf"/>
</dbReference>
<dbReference type="AlphaFoldDB" id="A0A9X3MXY7"/>
<protein>
    <submittedName>
        <fullName evidence="2">MarR family transcriptional regulator</fullName>
    </submittedName>
</protein>
<dbReference type="PANTHER" id="PTHR33164:SF43">
    <property type="entry name" value="HTH-TYPE TRANSCRIPTIONAL REPRESSOR YETL"/>
    <property type="match status" value="1"/>
</dbReference>
<reference evidence="2" key="1">
    <citation type="submission" date="2022-10" db="EMBL/GenBank/DDBJ databases">
        <title>The WGS of Solirubrobacter ginsenosidimutans DSM 21036.</title>
        <authorList>
            <person name="Jiang Z."/>
        </authorList>
    </citation>
    <scope>NUCLEOTIDE SEQUENCE</scope>
    <source>
        <strain evidence="2">DSM 21036</strain>
    </source>
</reference>
<evidence type="ECO:0000313" key="3">
    <source>
        <dbReference type="Proteomes" id="UP001149140"/>
    </source>
</evidence>
<dbReference type="SMART" id="SM00347">
    <property type="entry name" value="HTH_MARR"/>
    <property type="match status" value="1"/>
</dbReference>
<proteinExistence type="predicted"/>
<accession>A0A9X3MXY7</accession>
<dbReference type="GO" id="GO:0003700">
    <property type="term" value="F:DNA-binding transcription factor activity"/>
    <property type="evidence" value="ECO:0007669"/>
    <property type="project" value="InterPro"/>
</dbReference>
<comment type="caution">
    <text evidence="2">The sequence shown here is derived from an EMBL/GenBank/DDBJ whole genome shotgun (WGS) entry which is preliminary data.</text>
</comment>
<dbReference type="PROSITE" id="PS50995">
    <property type="entry name" value="HTH_MARR_2"/>
    <property type="match status" value="1"/>
</dbReference>
<dbReference type="PANTHER" id="PTHR33164">
    <property type="entry name" value="TRANSCRIPTIONAL REGULATOR, MARR FAMILY"/>
    <property type="match status" value="1"/>
</dbReference>
<name>A0A9X3MXY7_9ACTN</name>
<dbReference type="Pfam" id="PF12802">
    <property type="entry name" value="MarR_2"/>
    <property type="match status" value="1"/>
</dbReference>
<sequence>MREDLGAMFARVTRRLIAAERPLLDAHGLTMWGYVALNHLARGPAETQLALAAAIGHDKTRLIAVLDALEADGLITREPDPNDRRARLVRITAEGERRHGAAVADIRAMEEELLGGLAAEERATLLAVLPRLAS</sequence>
<keyword evidence="3" id="KW-1185">Reference proteome</keyword>
<dbReference type="InterPro" id="IPR036390">
    <property type="entry name" value="WH_DNA-bd_sf"/>
</dbReference>
<dbReference type="Proteomes" id="UP001149140">
    <property type="component" value="Unassembled WGS sequence"/>
</dbReference>